<organism evidence="1">
    <name type="scientific">marine sediment metagenome</name>
    <dbReference type="NCBI Taxonomy" id="412755"/>
    <lineage>
        <taxon>unclassified sequences</taxon>
        <taxon>metagenomes</taxon>
        <taxon>ecological metagenomes</taxon>
    </lineage>
</organism>
<dbReference type="AlphaFoldDB" id="A0A0F9A7Q2"/>
<dbReference type="EMBL" id="LAZR01056248">
    <property type="protein sequence ID" value="KKK74584.1"/>
    <property type="molecule type" value="Genomic_DNA"/>
</dbReference>
<evidence type="ECO:0000313" key="1">
    <source>
        <dbReference type="EMBL" id="KKK74584.1"/>
    </source>
</evidence>
<accession>A0A0F9A7Q2</accession>
<comment type="caution">
    <text evidence="1">The sequence shown here is derived from an EMBL/GenBank/DDBJ whole genome shotgun (WGS) entry which is preliminary data.</text>
</comment>
<name>A0A0F9A7Q2_9ZZZZ</name>
<protein>
    <submittedName>
        <fullName evidence="1">Uncharacterized protein</fullName>
    </submittedName>
</protein>
<reference evidence="1" key="1">
    <citation type="journal article" date="2015" name="Nature">
        <title>Complex archaea that bridge the gap between prokaryotes and eukaryotes.</title>
        <authorList>
            <person name="Spang A."/>
            <person name="Saw J.H."/>
            <person name="Jorgensen S.L."/>
            <person name="Zaremba-Niedzwiedzka K."/>
            <person name="Martijn J."/>
            <person name="Lind A.E."/>
            <person name="van Eijk R."/>
            <person name="Schleper C."/>
            <person name="Guy L."/>
            <person name="Ettema T.J."/>
        </authorList>
    </citation>
    <scope>NUCLEOTIDE SEQUENCE</scope>
</reference>
<sequence>MKTINVTFEDAEIEALNKKKGDTSWHDFILQLAEKPKGVKAGAKK</sequence>
<gene>
    <name evidence="1" type="ORF">LCGC14_2882300</name>
</gene>
<proteinExistence type="predicted"/>